<feature type="chain" id="PRO_5005520527" description="Fibronectin type-III domain-containing protein" evidence="3">
    <location>
        <begin position="47"/>
        <end position="518"/>
    </location>
</feature>
<gene>
    <name evidence="4" type="ORF">c0_g2_i1</name>
</gene>
<feature type="signal peptide" evidence="3">
    <location>
        <begin position="1"/>
        <end position="46"/>
    </location>
</feature>
<organism evidence="4">
    <name type="scientific">Bactrocera latifrons</name>
    <name type="common">Malaysian fruit fly</name>
    <name type="synonym">Chaetodacus latifrons</name>
    <dbReference type="NCBI Taxonomy" id="174628"/>
    <lineage>
        <taxon>Eukaryota</taxon>
        <taxon>Metazoa</taxon>
        <taxon>Ecdysozoa</taxon>
        <taxon>Arthropoda</taxon>
        <taxon>Hexapoda</taxon>
        <taxon>Insecta</taxon>
        <taxon>Pterygota</taxon>
        <taxon>Neoptera</taxon>
        <taxon>Endopterygota</taxon>
        <taxon>Diptera</taxon>
        <taxon>Brachycera</taxon>
        <taxon>Muscomorpha</taxon>
        <taxon>Tephritoidea</taxon>
        <taxon>Tephritidae</taxon>
        <taxon>Bactrocera</taxon>
        <taxon>Bactrocera</taxon>
    </lineage>
</organism>
<dbReference type="AlphaFoldDB" id="A0A0K8U0E7"/>
<dbReference type="OrthoDB" id="8195614at2759"/>
<keyword evidence="2" id="KW-0472">Membrane</keyword>
<reference evidence="4" key="1">
    <citation type="submission" date="2015-06" db="EMBL/GenBank/DDBJ databases">
        <authorList>
            <person name="Hoefler B.C."/>
            <person name="Straight P.D."/>
        </authorList>
    </citation>
    <scope>NUCLEOTIDE SEQUENCE</scope>
</reference>
<name>A0A0K8U0E7_BACLA</name>
<feature type="region of interest" description="Disordered" evidence="1">
    <location>
        <begin position="302"/>
        <end position="330"/>
    </location>
</feature>
<protein>
    <recommendedName>
        <fullName evidence="5">Fibronectin type-III domain-containing protein</fullName>
    </recommendedName>
</protein>
<dbReference type="EMBL" id="GDHF01032105">
    <property type="protein sequence ID" value="JAI20209.1"/>
    <property type="molecule type" value="Transcribed_RNA"/>
</dbReference>
<evidence type="ECO:0000313" key="4">
    <source>
        <dbReference type="EMBL" id="JAI20209.1"/>
    </source>
</evidence>
<keyword evidence="2" id="KW-1133">Transmembrane helix</keyword>
<evidence type="ECO:0000256" key="1">
    <source>
        <dbReference type="SAM" id="MobiDB-lite"/>
    </source>
</evidence>
<evidence type="ECO:0008006" key="5">
    <source>
        <dbReference type="Google" id="ProtNLM"/>
    </source>
</evidence>
<keyword evidence="3" id="KW-0732">Signal</keyword>
<evidence type="ECO:0000256" key="2">
    <source>
        <dbReference type="SAM" id="Phobius"/>
    </source>
</evidence>
<proteinExistence type="predicted"/>
<sequence length="518" mass="56480">MPHIAATGAAYFSATSTKLAPTTHRRWLTLLLVGCVASLCGNAVQASPLSPAGDYPGMADNTNVRNSLQMRSLSDPSGQTRRVACRRACWAMYIPEKGDCLKDTRCYQCYLNCMTPPALIQASTTTTTSTTTIVPTTTENVERRQLQHKQQMQQSSKINKPIQETWTLRTVSMLQQDSLVLVDIAWDALNTPNQCLISWEVSGGGLMGNLLTESSIVQLSLWPDTKYRVKVTCKNKLTGFMSRSLPLSIDTSEAVMAHEHSGQHKTQAPNVDATLISTTTIDSRTLPAAQNEPQQPQQINNNAIDHISNGNTEYVDADSSSNSNGLTADTDNAAVLPYDERDDDHDQSVEALNRHTQFVFNWHSHNSDISLIEPIHKPDLSMLTMAVADMQKPFFFGLLSGTIILVCLVLAYRCLLRRQRLAYEKSMLITDDAAHAVVSVAPAEVAMRLANNKAAARKAKEGGRLGCGTGVPGFAGVGSALGATSLAYQRSDEEEEYERGADEVCSNPAICSRNALKV</sequence>
<evidence type="ECO:0000256" key="3">
    <source>
        <dbReference type="SAM" id="SignalP"/>
    </source>
</evidence>
<keyword evidence="2" id="KW-0812">Transmembrane</keyword>
<feature type="compositionally biased region" description="Polar residues" evidence="1">
    <location>
        <begin position="308"/>
        <end position="330"/>
    </location>
</feature>
<accession>A0A0K8U0E7</accession>
<feature type="transmembrane region" description="Helical" evidence="2">
    <location>
        <begin position="394"/>
        <end position="415"/>
    </location>
</feature>